<dbReference type="NCBIfam" id="TIGR01315">
    <property type="entry name" value="5C_CHO_kinase"/>
    <property type="match status" value="1"/>
</dbReference>
<dbReference type="PANTHER" id="PTHR43435">
    <property type="entry name" value="RIBULOKINASE"/>
    <property type="match status" value="1"/>
</dbReference>
<dbReference type="Pfam" id="PF02782">
    <property type="entry name" value="FGGY_C"/>
    <property type="match status" value="1"/>
</dbReference>
<dbReference type="GO" id="GO:0019150">
    <property type="term" value="F:D-ribulokinase activity"/>
    <property type="evidence" value="ECO:0007669"/>
    <property type="project" value="TreeGrafter"/>
</dbReference>
<dbReference type="GO" id="GO:0005737">
    <property type="term" value="C:cytoplasm"/>
    <property type="evidence" value="ECO:0007669"/>
    <property type="project" value="TreeGrafter"/>
</dbReference>
<sequence length="608" mass="69138">MSQYERFVLSCDVGTSSVRTALINLRNGSIKSNSLITDCSIELFTHPLTMHMEQSSTNIWKQICKSCNKSLQCSNTRPEQVVGLCFDATCSLVVWDVERNKPISVSLPSCDGNTVTNEEEVRNIILWADHRSKKQADEINNIKHEVLNYVGGKMSPEMEMPKIKWLFDNHVINLENEAVHFFDLADWLTYKCTDEVSVRSQCTTTCKWGFVFDECSTQKNIICNGWNIEFLKSIGLEHLVQPSNRIGSSICEIGRNISYPLTKQSAQELGLLEAIPVAIPVIDAHAGGIGMIGAVLNMNENNTKDDLSRTIVIIAGTSSCHMAVSKDPIFIDGIWGCYRNAMVQDMYLNEGGQSFVGALIDYVVESHPKYFELVKLTYEETKELNISRLKKKVYLKLDEILELLRKQRNLESVDFLTRDIHVLPHFNGCRSPLADPNMRGVISGLQTLPLNTNERIYEIVHGKETQLIISRLLDFESLAVLYLSTIQSLAYGTRHIIDEMVKKGYNIDSIFMCGGISNNELFVRQHSNATSLPIYRMDEDSMLLGCAVLSGVACHEYPNMFDAMKHMCHLNRKKDVIPQQNTQEYHQKKYSVYLKMNKDFIEYREMMK</sequence>
<evidence type="ECO:0000313" key="7">
    <source>
        <dbReference type="Proteomes" id="UP000444721"/>
    </source>
</evidence>
<comment type="similarity">
    <text evidence="1">Belongs to the FGGY kinase family.</text>
</comment>
<dbReference type="InterPro" id="IPR043129">
    <property type="entry name" value="ATPase_NBD"/>
</dbReference>
<dbReference type="AlphaFoldDB" id="A0A6A5BU33"/>
<dbReference type="InterPro" id="IPR018484">
    <property type="entry name" value="FGGY_N"/>
</dbReference>
<accession>A0A6A5BU33</accession>
<name>A0A6A5BU33_NAEFO</name>
<dbReference type="Proteomes" id="UP000444721">
    <property type="component" value="Unassembled WGS sequence"/>
</dbReference>
<dbReference type="RefSeq" id="XP_044561973.1">
    <property type="nucleotide sequence ID" value="XM_044707270.1"/>
</dbReference>
<dbReference type="Gene3D" id="3.30.420.40">
    <property type="match status" value="2"/>
</dbReference>
<dbReference type="InterPro" id="IPR018485">
    <property type="entry name" value="FGGY_C"/>
</dbReference>
<evidence type="ECO:0000313" key="6">
    <source>
        <dbReference type="EMBL" id="KAF0977260.1"/>
    </source>
</evidence>
<keyword evidence="2" id="KW-0808">Transferase</keyword>
<keyword evidence="7" id="KW-1185">Reference proteome</keyword>
<dbReference type="GO" id="GO:0019321">
    <property type="term" value="P:pentose metabolic process"/>
    <property type="evidence" value="ECO:0007669"/>
    <property type="project" value="TreeGrafter"/>
</dbReference>
<dbReference type="PANTHER" id="PTHR43435:SF4">
    <property type="entry name" value="FGGY CARBOHYDRATE KINASE DOMAIN-CONTAINING PROTEIN"/>
    <property type="match status" value="1"/>
</dbReference>
<evidence type="ECO:0000256" key="1">
    <source>
        <dbReference type="ARBA" id="ARBA00009156"/>
    </source>
</evidence>
<organism evidence="6 7">
    <name type="scientific">Naegleria fowleri</name>
    <name type="common">Brain eating amoeba</name>
    <dbReference type="NCBI Taxonomy" id="5763"/>
    <lineage>
        <taxon>Eukaryota</taxon>
        <taxon>Discoba</taxon>
        <taxon>Heterolobosea</taxon>
        <taxon>Tetramitia</taxon>
        <taxon>Eutetramitia</taxon>
        <taxon>Vahlkampfiidae</taxon>
        <taxon>Naegleria</taxon>
    </lineage>
</organism>
<feature type="domain" description="Carbohydrate kinase FGGY C-terminal" evidence="5">
    <location>
        <begin position="312"/>
        <end position="553"/>
    </location>
</feature>
<dbReference type="VEuPathDB" id="AmoebaDB:NfTy_063410"/>
<dbReference type="VEuPathDB" id="AmoebaDB:NF0047360"/>
<dbReference type="Pfam" id="PF00370">
    <property type="entry name" value="FGGY_N"/>
    <property type="match status" value="1"/>
</dbReference>
<dbReference type="CDD" id="cd07782">
    <property type="entry name" value="ASKHA_NBD_FGGY_D-RBK"/>
    <property type="match status" value="1"/>
</dbReference>
<proteinExistence type="inferred from homology"/>
<evidence type="ECO:0000259" key="5">
    <source>
        <dbReference type="Pfam" id="PF02782"/>
    </source>
</evidence>
<reference evidence="6 7" key="1">
    <citation type="journal article" date="2019" name="Sci. Rep.">
        <title>Nanopore sequencing improves the draft genome of the human pathogenic amoeba Naegleria fowleri.</title>
        <authorList>
            <person name="Liechti N."/>
            <person name="Schurch N."/>
            <person name="Bruggmann R."/>
            <person name="Wittwer M."/>
        </authorList>
    </citation>
    <scope>NUCLEOTIDE SEQUENCE [LARGE SCALE GENOMIC DNA]</scope>
    <source>
        <strain evidence="6 7">ATCC 30894</strain>
    </source>
</reference>
<evidence type="ECO:0000259" key="4">
    <source>
        <dbReference type="Pfam" id="PF00370"/>
    </source>
</evidence>
<evidence type="ECO:0000256" key="3">
    <source>
        <dbReference type="ARBA" id="ARBA00022777"/>
    </source>
</evidence>
<dbReference type="VEuPathDB" id="AmoebaDB:FDP41_003913"/>
<gene>
    <name evidence="6" type="ORF">FDP41_003913</name>
</gene>
<feature type="domain" description="Carbohydrate kinase FGGY N-terminal" evidence="4">
    <location>
        <begin position="117"/>
        <end position="290"/>
    </location>
</feature>
<dbReference type="OMA" id="HKAMWHE"/>
<dbReference type="GeneID" id="68111131"/>
<keyword evidence="3" id="KW-0418">Kinase</keyword>
<dbReference type="EMBL" id="VFQX01000035">
    <property type="protein sequence ID" value="KAF0977260.1"/>
    <property type="molecule type" value="Genomic_DNA"/>
</dbReference>
<evidence type="ECO:0000256" key="2">
    <source>
        <dbReference type="ARBA" id="ARBA00022679"/>
    </source>
</evidence>
<dbReference type="OrthoDB" id="203824at2759"/>
<protein>
    <recommendedName>
        <fullName evidence="8">Carbohydrate kinase FGGY C-terminal domain-containing protein</fullName>
    </recommendedName>
</protein>
<evidence type="ECO:0008006" key="8">
    <source>
        <dbReference type="Google" id="ProtNLM"/>
    </source>
</evidence>
<comment type="caution">
    <text evidence="6">The sequence shown here is derived from an EMBL/GenBank/DDBJ whole genome shotgun (WGS) entry which is preliminary data.</text>
</comment>
<dbReference type="SUPFAM" id="SSF53067">
    <property type="entry name" value="Actin-like ATPase domain"/>
    <property type="match status" value="2"/>
</dbReference>
<dbReference type="InterPro" id="IPR006003">
    <property type="entry name" value="FGGY_RbtK-like"/>
</dbReference>